<feature type="domain" description="Ionotropic glutamate receptor C-terminal" evidence="6">
    <location>
        <begin position="46"/>
        <end position="265"/>
    </location>
</feature>
<comment type="subcellular location">
    <subcellularLocation>
        <location evidence="1">Cell envelope</location>
    </subcellularLocation>
</comment>
<dbReference type="AlphaFoldDB" id="A0A1R4EFE2"/>
<proteinExistence type="inferred from homology"/>
<dbReference type="PANTHER" id="PTHR35936">
    <property type="entry name" value="MEMBRANE-BOUND LYTIC MUREIN TRANSGLYCOSYLASE F"/>
    <property type="match status" value="1"/>
</dbReference>
<keyword evidence="3" id="KW-0732">Signal</keyword>
<accession>A0A1R4EFE2</accession>
<organism evidence="7 8">
    <name type="scientific">Psychrobacter pasteurii</name>
    <dbReference type="NCBI Taxonomy" id="1945520"/>
    <lineage>
        <taxon>Bacteria</taxon>
        <taxon>Pseudomonadati</taxon>
        <taxon>Pseudomonadota</taxon>
        <taxon>Gammaproteobacteria</taxon>
        <taxon>Moraxellales</taxon>
        <taxon>Moraxellaceae</taxon>
        <taxon>Psychrobacter</taxon>
    </lineage>
</organism>
<evidence type="ECO:0000256" key="3">
    <source>
        <dbReference type="ARBA" id="ARBA00022729"/>
    </source>
</evidence>
<sequence>MSLFDIQLSRKVLPVLVMAGMVGLAGCSQSDTTAEGEGATSAEGKTVRIATEGAYPPFNYTNNDGSLGGFDVDVINAVCDEIKANCEIVAQDWDGIIPGLLANKYDAIIAGMSITPERAETVDFSAPYFSNTMVWLAKKDGTFSPDDITNKDLGSQRSTTLGEYLLANFDKKDGNKVSLYDTYENAYLDLKSGRVDAVLAEKVSAADWLPENPDYAVIGEEIDNDDNLGVAFRKDDPLKDEFSKGIEAIRANGKLAEIEAANFSK</sequence>
<dbReference type="OrthoDB" id="9768183at2"/>
<dbReference type="InterPro" id="IPR018313">
    <property type="entry name" value="SBP_3_CS"/>
</dbReference>
<dbReference type="GO" id="GO:0015276">
    <property type="term" value="F:ligand-gated monoatomic ion channel activity"/>
    <property type="evidence" value="ECO:0007669"/>
    <property type="project" value="InterPro"/>
</dbReference>
<name>A0A1R4EFE2_9GAMM</name>
<protein>
    <submittedName>
        <fullName evidence="7">Putative ABC transporter arginine-binding protein 2</fullName>
    </submittedName>
</protein>
<dbReference type="GO" id="GO:0030313">
    <property type="term" value="C:cell envelope"/>
    <property type="evidence" value="ECO:0007669"/>
    <property type="project" value="UniProtKB-SubCell"/>
</dbReference>
<evidence type="ECO:0000313" key="7">
    <source>
        <dbReference type="EMBL" id="SJM37225.1"/>
    </source>
</evidence>
<dbReference type="GO" id="GO:0016020">
    <property type="term" value="C:membrane"/>
    <property type="evidence" value="ECO:0007669"/>
    <property type="project" value="InterPro"/>
</dbReference>
<comment type="similarity">
    <text evidence="2 4">Belongs to the bacterial solute-binding protein 3 family.</text>
</comment>
<dbReference type="Proteomes" id="UP000188169">
    <property type="component" value="Unassembled WGS sequence"/>
</dbReference>
<evidence type="ECO:0000256" key="4">
    <source>
        <dbReference type="RuleBase" id="RU003744"/>
    </source>
</evidence>
<dbReference type="SUPFAM" id="SSF53850">
    <property type="entry name" value="Periplasmic binding protein-like II"/>
    <property type="match status" value="1"/>
</dbReference>
<evidence type="ECO:0000259" key="5">
    <source>
        <dbReference type="SMART" id="SM00062"/>
    </source>
</evidence>
<evidence type="ECO:0000259" key="6">
    <source>
        <dbReference type="SMART" id="SM00079"/>
    </source>
</evidence>
<dbReference type="PROSITE" id="PS01039">
    <property type="entry name" value="SBP_BACTERIAL_3"/>
    <property type="match status" value="1"/>
</dbReference>
<evidence type="ECO:0000256" key="2">
    <source>
        <dbReference type="ARBA" id="ARBA00010333"/>
    </source>
</evidence>
<dbReference type="STRING" id="1945520.A1019T_01197"/>
<dbReference type="RefSeq" id="WP_077448622.1">
    <property type="nucleotide sequence ID" value="NZ_FUGD01000076.1"/>
</dbReference>
<dbReference type="Pfam" id="PF00497">
    <property type="entry name" value="SBP_bac_3"/>
    <property type="match status" value="1"/>
</dbReference>
<dbReference type="EMBL" id="FUGD01000076">
    <property type="protein sequence ID" value="SJM37225.1"/>
    <property type="molecule type" value="Genomic_DNA"/>
</dbReference>
<gene>
    <name evidence="7" type="primary">artI_2</name>
    <name evidence="7" type="ORF">A1019T_01197</name>
</gene>
<dbReference type="InterPro" id="IPR001638">
    <property type="entry name" value="Solute-binding_3/MltF_N"/>
</dbReference>
<keyword evidence="8" id="KW-1185">Reference proteome</keyword>
<dbReference type="PANTHER" id="PTHR35936:SF17">
    <property type="entry name" value="ARGININE-BINDING EXTRACELLULAR PROTEIN ARTP"/>
    <property type="match status" value="1"/>
</dbReference>
<evidence type="ECO:0000256" key="1">
    <source>
        <dbReference type="ARBA" id="ARBA00004196"/>
    </source>
</evidence>
<dbReference type="SMART" id="SM00062">
    <property type="entry name" value="PBPb"/>
    <property type="match status" value="1"/>
</dbReference>
<feature type="domain" description="Solute-binding protein family 3/N-terminal" evidence="5">
    <location>
        <begin position="46"/>
        <end position="265"/>
    </location>
</feature>
<dbReference type="Gene3D" id="3.40.190.10">
    <property type="entry name" value="Periplasmic binding protein-like II"/>
    <property type="match status" value="2"/>
</dbReference>
<dbReference type="SMART" id="SM00079">
    <property type="entry name" value="PBPe"/>
    <property type="match status" value="1"/>
</dbReference>
<evidence type="ECO:0000313" key="8">
    <source>
        <dbReference type="Proteomes" id="UP000188169"/>
    </source>
</evidence>
<reference evidence="8" key="1">
    <citation type="submission" date="2017-02" db="EMBL/GenBank/DDBJ databases">
        <authorList>
            <person name="Mornico D."/>
        </authorList>
    </citation>
    <scope>NUCLEOTIDE SEQUENCE [LARGE SCALE GENOMIC DNA]</scope>
</reference>
<dbReference type="InterPro" id="IPR001320">
    <property type="entry name" value="Iontro_rcpt_C"/>
</dbReference>